<dbReference type="Gene3D" id="1.25.40.10">
    <property type="entry name" value="Tetratricopeptide repeat domain"/>
    <property type="match status" value="1"/>
</dbReference>
<dbReference type="InterPro" id="IPR011990">
    <property type="entry name" value="TPR-like_helical_dom_sf"/>
</dbReference>
<evidence type="ECO:0000256" key="1">
    <source>
        <dbReference type="PROSITE-ProRule" id="PRU00339"/>
    </source>
</evidence>
<dbReference type="SUPFAM" id="SSF48452">
    <property type="entry name" value="TPR-like"/>
    <property type="match status" value="1"/>
</dbReference>
<dbReference type="KEGG" id="mico:GDR74_03585"/>
<evidence type="ECO:0008006" key="4">
    <source>
        <dbReference type="Google" id="ProtNLM"/>
    </source>
</evidence>
<proteinExistence type="predicted"/>
<reference evidence="2 3" key="1">
    <citation type="submission" date="2019-10" db="EMBL/GenBank/DDBJ databases">
        <title>Isolation, Identification of Microvirga thermotolerans HR1, a novel thermophilic bacterium and Comparative Genomics of the genus Microvirga.</title>
        <authorList>
            <person name="Li J."/>
            <person name="Zhang W."/>
            <person name="Lin M."/>
            <person name="Wang J."/>
        </authorList>
    </citation>
    <scope>NUCLEOTIDE SEQUENCE [LARGE SCALE GENOMIC DNA]</scope>
    <source>
        <strain evidence="2 3">HR1</strain>
    </source>
</reference>
<gene>
    <name evidence="2" type="ORF">GDR74_03585</name>
</gene>
<dbReference type="PROSITE" id="PS50005">
    <property type="entry name" value="TPR"/>
    <property type="match status" value="1"/>
</dbReference>
<evidence type="ECO:0000313" key="2">
    <source>
        <dbReference type="EMBL" id="QFU15375.1"/>
    </source>
</evidence>
<dbReference type="EMBL" id="CP045423">
    <property type="protein sequence ID" value="QFU15375.1"/>
    <property type="molecule type" value="Genomic_DNA"/>
</dbReference>
<feature type="repeat" description="TPR" evidence="1">
    <location>
        <begin position="43"/>
        <end position="76"/>
    </location>
</feature>
<name>A0A5P9JW07_9HYPH</name>
<evidence type="ECO:0000313" key="3">
    <source>
        <dbReference type="Proteomes" id="UP000325614"/>
    </source>
</evidence>
<protein>
    <recommendedName>
        <fullName evidence="4">Tetratricopeptide repeat protein</fullName>
    </recommendedName>
</protein>
<keyword evidence="3" id="KW-1185">Reference proteome</keyword>
<dbReference type="RefSeq" id="WP_152585021.1">
    <property type="nucleotide sequence ID" value="NZ_CP045423.1"/>
</dbReference>
<sequence>MSAGIDRDVLLHVQGYSNTFVCLGERLSGLKALMYIMLRQYRIHLHLSRGRILYRSGRYNDAAKAFRAALRLNWRHESAALWIRRANEALEDYSLREGQFAPVNKSLPGKDLPADDFVAALP</sequence>
<dbReference type="Proteomes" id="UP000325614">
    <property type="component" value="Chromosome"/>
</dbReference>
<accession>A0A5P9JW07</accession>
<dbReference type="InterPro" id="IPR019734">
    <property type="entry name" value="TPR_rpt"/>
</dbReference>
<keyword evidence="1" id="KW-0802">TPR repeat</keyword>
<organism evidence="2 3">
    <name type="scientific">Microvirga thermotolerans</name>
    <dbReference type="NCBI Taxonomy" id="2651334"/>
    <lineage>
        <taxon>Bacteria</taxon>
        <taxon>Pseudomonadati</taxon>
        <taxon>Pseudomonadota</taxon>
        <taxon>Alphaproteobacteria</taxon>
        <taxon>Hyphomicrobiales</taxon>
        <taxon>Methylobacteriaceae</taxon>
        <taxon>Microvirga</taxon>
    </lineage>
</organism>
<dbReference type="AlphaFoldDB" id="A0A5P9JW07"/>